<sequence>MNERSAMNKTLYYVFDPLCGWCYGAGEAVATLNNTPGVQLQLLPSGLFSGEGARPMDVNFANYAWSNDQRIERLTGQRFTDRYRGQVLADRGQMFDSGPATVALTAVALTSPDRELEALKAIQMARYVEGQDITQLSTLVSVLRSLGLEQAAGRLSLHDEDLLVANCLRISDAQALLGQFGARGVPAFVLDTGPQRQLMHSSAVYSDPHAFLDQVRAA</sequence>
<evidence type="ECO:0000313" key="3">
    <source>
        <dbReference type="Proteomes" id="UP001549320"/>
    </source>
</evidence>
<dbReference type="Proteomes" id="UP001549320">
    <property type="component" value="Unassembled WGS sequence"/>
</dbReference>
<name>A0ABV2Q382_9BURK</name>
<keyword evidence="3" id="KW-1185">Reference proteome</keyword>
<proteinExistence type="predicted"/>
<evidence type="ECO:0000313" key="2">
    <source>
        <dbReference type="EMBL" id="MET4575486.1"/>
    </source>
</evidence>
<dbReference type="Gene3D" id="3.40.30.10">
    <property type="entry name" value="Glutaredoxin"/>
    <property type="match status" value="1"/>
</dbReference>
<gene>
    <name evidence="2" type="ORF">ABIE13_000583</name>
</gene>
<protein>
    <recommendedName>
        <fullName evidence="1">DSBA-like thioredoxin domain-containing protein</fullName>
    </recommendedName>
</protein>
<dbReference type="CDD" id="cd03025">
    <property type="entry name" value="DsbA_FrnE_like"/>
    <property type="match status" value="1"/>
</dbReference>
<reference evidence="2 3" key="1">
    <citation type="submission" date="2024-06" db="EMBL/GenBank/DDBJ databases">
        <title>Sorghum-associated microbial communities from plants grown in Nebraska, USA.</title>
        <authorList>
            <person name="Schachtman D."/>
        </authorList>
    </citation>
    <scope>NUCLEOTIDE SEQUENCE [LARGE SCALE GENOMIC DNA]</scope>
    <source>
        <strain evidence="2 3">2709</strain>
    </source>
</reference>
<dbReference type="Pfam" id="PF01323">
    <property type="entry name" value="DSBA"/>
    <property type="match status" value="1"/>
</dbReference>
<feature type="domain" description="DSBA-like thioredoxin" evidence="1">
    <location>
        <begin position="13"/>
        <end position="192"/>
    </location>
</feature>
<evidence type="ECO:0000259" key="1">
    <source>
        <dbReference type="Pfam" id="PF01323"/>
    </source>
</evidence>
<dbReference type="EMBL" id="JBEPSH010000001">
    <property type="protein sequence ID" value="MET4575486.1"/>
    <property type="molecule type" value="Genomic_DNA"/>
</dbReference>
<dbReference type="InterPro" id="IPR036249">
    <property type="entry name" value="Thioredoxin-like_sf"/>
</dbReference>
<organism evidence="2 3">
    <name type="scientific">Ottowia thiooxydans</name>
    <dbReference type="NCBI Taxonomy" id="219182"/>
    <lineage>
        <taxon>Bacteria</taxon>
        <taxon>Pseudomonadati</taxon>
        <taxon>Pseudomonadota</taxon>
        <taxon>Betaproteobacteria</taxon>
        <taxon>Burkholderiales</taxon>
        <taxon>Comamonadaceae</taxon>
        <taxon>Ottowia</taxon>
    </lineage>
</organism>
<accession>A0ABV2Q382</accession>
<dbReference type="InterPro" id="IPR001853">
    <property type="entry name" value="DSBA-like_thioredoxin_dom"/>
</dbReference>
<comment type="caution">
    <text evidence="2">The sequence shown here is derived from an EMBL/GenBank/DDBJ whole genome shotgun (WGS) entry which is preliminary data.</text>
</comment>
<dbReference type="SUPFAM" id="SSF52833">
    <property type="entry name" value="Thioredoxin-like"/>
    <property type="match status" value="1"/>
</dbReference>